<keyword evidence="2" id="KW-1185">Reference proteome</keyword>
<dbReference type="Proteomes" id="UP000198356">
    <property type="component" value="Unassembled WGS sequence"/>
</dbReference>
<dbReference type="EMBL" id="FZOU01000002">
    <property type="protein sequence ID" value="SNS78503.1"/>
    <property type="molecule type" value="Genomic_DNA"/>
</dbReference>
<organism evidence="1 2">
    <name type="scientific">Granulicella rosea</name>
    <dbReference type="NCBI Taxonomy" id="474952"/>
    <lineage>
        <taxon>Bacteria</taxon>
        <taxon>Pseudomonadati</taxon>
        <taxon>Acidobacteriota</taxon>
        <taxon>Terriglobia</taxon>
        <taxon>Terriglobales</taxon>
        <taxon>Acidobacteriaceae</taxon>
        <taxon>Granulicella</taxon>
    </lineage>
</organism>
<dbReference type="Gene3D" id="2.60.120.650">
    <property type="entry name" value="Cupin"/>
    <property type="match status" value="1"/>
</dbReference>
<protein>
    <recommendedName>
        <fullName evidence="3">JmjC domain-containing protein</fullName>
    </recommendedName>
</protein>
<reference evidence="1 2" key="1">
    <citation type="submission" date="2017-06" db="EMBL/GenBank/DDBJ databases">
        <authorList>
            <person name="Kim H.J."/>
            <person name="Triplett B.A."/>
        </authorList>
    </citation>
    <scope>NUCLEOTIDE SEQUENCE [LARGE SCALE GENOMIC DNA]</scope>
    <source>
        <strain evidence="1 2">DSM 18704</strain>
    </source>
</reference>
<gene>
    <name evidence="1" type="ORF">SAMN05421770_102318</name>
</gene>
<sequence length="322" mass="36395">MSHVAGQIIECDAESFQRDLNLLPYEIGHNLASHPLFQLPALVELAQRVAARRNPHMSGGDAYFNEGAIEAGAKPNYDRPEEQRAAVVDLVRKIEQAEAWIILKHIEREDGYREVMEAAVCDALKIAGDAGKELFKKIKWFEAIVFITSPHRVTEYHIDRECSWIFQIRGNKAIHLFDRADKEIVPEDELERFYTVDNRASTYKPQFEDRAIVFEMTPGTGVHIPVNTPHWLKNGDDVSITLNVNFQFHDSEISNLYKANYYLRRAGMTPSIPGQHKLADRAKALAFTGALALKRTLKPGDGVVPPEAKAQKRRIAELVGAR</sequence>
<dbReference type="RefSeq" id="WP_089407816.1">
    <property type="nucleotide sequence ID" value="NZ_FZOU01000002.1"/>
</dbReference>
<dbReference type="OrthoDB" id="112741at2"/>
<accession>A0A239HCH8</accession>
<evidence type="ECO:0008006" key="3">
    <source>
        <dbReference type="Google" id="ProtNLM"/>
    </source>
</evidence>
<evidence type="ECO:0000313" key="2">
    <source>
        <dbReference type="Proteomes" id="UP000198356"/>
    </source>
</evidence>
<name>A0A239HCH8_9BACT</name>
<dbReference type="AlphaFoldDB" id="A0A239HCH8"/>
<proteinExistence type="predicted"/>
<evidence type="ECO:0000313" key="1">
    <source>
        <dbReference type="EMBL" id="SNS78503.1"/>
    </source>
</evidence>
<dbReference type="SUPFAM" id="SSF51197">
    <property type="entry name" value="Clavaminate synthase-like"/>
    <property type="match status" value="1"/>
</dbReference>